<sequence length="593" mass="66426">KPVSHVNRCEIPVTLLSEGVSLTITALIDSGAAGNFIDSDFAVANHLPVLSSAPPVAVAALDGRPLGSGRIDHTTGDLTLLIESAHQETIRFFIISSPQSPLILGYPWLNQHEPTISWARGIITHWSSHCWQHRTQPPTRPSGPTIPSAPGNTIPAEYQDLLEAFSQARATQLPPHRPGDCAIDLLPGSSPPRGRIYPLSQPESEAMNTYIQEELAKGFIRPSTSPASAGFFFVKKKDGGLRPCIDYRALNDITVKYRYPLPLVPPALEQLRAAKIYTKLDLRSAYNLIRIREGDEWKTAFSTTSGHYEYRVMPFGLANSPSFFQAFVNEVFRDMLNRWVIVYIDDILIYSSSYAEHIQHVRAVLQRLIKHQLYCKLEKCEFHQERIAFLGYIISPKGVAMDERKVNAVSNWPRPTTLKELQRFLGFANFYRRFIRGFSSVAVPLSSMIKKGNTRLTWFPSAIQAFSDLRQRFTTAPILHHPDPTVPFLVEVDASSTGVGAVLSQRQLQILGRWEGFGPEERSWVPAEDILDPALITDFHAAHPDRPAPRRRGRPRRRSPPRARRRSQGGGSVTNAASVAPSIRRQREPSPDF</sequence>
<keyword evidence="7" id="KW-0255">Endonuclease</keyword>
<evidence type="ECO:0000256" key="2">
    <source>
        <dbReference type="ARBA" id="ARBA00010879"/>
    </source>
</evidence>
<dbReference type="PROSITE" id="PS50013">
    <property type="entry name" value="CHROMO_2"/>
    <property type="match status" value="1"/>
</dbReference>
<keyword evidence="4" id="KW-0808">Transferase</keyword>
<comment type="subcellular location">
    <subcellularLocation>
        <location evidence="1">Nucleus</location>
    </subcellularLocation>
</comment>
<keyword evidence="5" id="KW-0548">Nucleotidyltransferase</keyword>
<evidence type="ECO:0000256" key="3">
    <source>
        <dbReference type="ARBA" id="ARBA00012180"/>
    </source>
</evidence>
<evidence type="ECO:0000256" key="6">
    <source>
        <dbReference type="ARBA" id="ARBA00022722"/>
    </source>
</evidence>
<dbReference type="PANTHER" id="PTHR37984">
    <property type="entry name" value="PROTEIN CBG26694"/>
    <property type="match status" value="1"/>
</dbReference>
<accession>A0ABD0MUU5</accession>
<dbReference type="Gene3D" id="2.40.50.40">
    <property type="match status" value="1"/>
</dbReference>
<evidence type="ECO:0000256" key="5">
    <source>
        <dbReference type="ARBA" id="ARBA00022695"/>
    </source>
</evidence>
<dbReference type="PANTHER" id="PTHR37984:SF5">
    <property type="entry name" value="PROTEIN NYNRIN-LIKE"/>
    <property type="match status" value="1"/>
</dbReference>
<evidence type="ECO:0000256" key="4">
    <source>
        <dbReference type="ARBA" id="ARBA00022679"/>
    </source>
</evidence>
<organism evidence="12 13">
    <name type="scientific">Cirrhinus mrigala</name>
    <name type="common">Mrigala</name>
    <dbReference type="NCBI Taxonomy" id="683832"/>
    <lineage>
        <taxon>Eukaryota</taxon>
        <taxon>Metazoa</taxon>
        <taxon>Chordata</taxon>
        <taxon>Craniata</taxon>
        <taxon>Vertebrata</taxon>
        <taxon>Euteleostomi</taxon>
        <taxon>Actinopterygii</taxon>
        <taxon>Neopterygii</taxon>
        <taxon>Teleostei</taxon>
        <taxon>Ostariophysi</taxon>
        <taxon>Cypriniformes</taxon>
        <taxon>Cyprinidae</taxon>
        <taxon>Labeoninae</taxon>
        <taxon>Labeonini</taxon>
        <taxon>Cirrhinus</taxon>
    </lineage>
</organism>
<evidence type="ECO:0000256" key="1">
    <source>
        <dbReference type="ARBA" id="ARBA00004123"/>
    </source>
</evidence>
<evidence type="ECO:0000259" key="11">
    <source>
        <dbReference type="PROSITE" id="PS50878"/>
    </source>
</evidence>
<dbReference type="InterPro" id="IPR000477">
    <property type="entry name" value="RT_dom"/>
</dbReference>
<comment type="similarity">
    <text evidence="2">Belongs to the beta type-B retroviral polymerase family. HERV class-II K(HML-2) pol subfamily.</text>
</comment>
<comment type="caution">
    <text evidence="12">The sequence shown here is derived from an EMBL/GenBank/DDBJ whole genome shotgun (WGS) entry which is preliminary data.</text>
</comment>
<evidence type="ECO:0000256" key="7">
    <source>
        <dbReference type="ARBA" id="ARBA00022759"/>
    </source>
</evidence>
<dbReference type="CDD" id="cd00303">
    <property type="entry name" value="retropepsin_like"/>
    <property type="match status" value="1"/>
</dbReference>
<dbReference type="PROSITE" id="PS50878">
    <property type="entry name" value="RT_POL"/>
    <property type="match status" value="1"/>
</dbReference>
<dbReference type="Proteomes" id="UP001529510">
    <property type="component" value="Unassembled WGS sequence"/>
</dbReference>
<evidence type="ECO:0000313" key="13">
    <source>
        <dbReference type="Proteomes" id="UP001529510"/>
    </source>
</evidence>
<keyword evidence="13" id="KW-1185">Reference proteome</keyword>
<protein>
    <recommendedName>
        <fullName evidence="3">ribonuclease H</fullName>
        <ecNumber evidence="3">3.1.26.4</ecNumber>
    </recommendedName>
</protein>
<feature type="domain" description="Reverse transcriptase" evidence="11">
    <location>
        <begin position="215"/>
        <end position="394"/>
    </location>
</feature>
<dbReference type="InterPro" id="IPR041577">
    <property type="entry name" value="RT_RNaseH_2"/>
</dbReference>
<gene>
    <name evidence="12" type="ORF">M9458_052049</name>
</gene>
<reference evidence="12 13" key="1">
    <citation type="submission" date="2024-05" db="EMBL/GenBank/DDBJ databases">
        <title>Genome sequencing and assembly of Indian major carp, Cirrhinus mrigala (Hamilton, 1822).</title>
        <authorList>
            <person name="Mohindra V."/>
            <person name="Chowdhury L.M."/>
            <person name="Lal K."/>
            <person name="Jena J.K."/>
        </authorList>
    </citation>
    <scope>NUCLEOTIDE SEQUENCE [LARGE SCALE GENOMIC DNA]</scope>
    <source>
        <strain evidence="12">CM1030</strain>
        <tissue evidence="12">Blood</tissue>
    </source>
</reference>
<dbReference type="EC" id="3.1.26.4" evidence="3"/>
<keyword evidence="8" id="KW-0511">Multifunctional enzyme</keyword>
<evidence type="ECO:0000256" key="8">
    <source>
        <dbReference type="ARBA" id="ARBA00023268"/>
    </source>
</evidence>
<dbReference type="InterPro" id="IPR043502">
    <property type="entry name" value="DNA/RNA_pol_sf"/>
</dbReference>
<feature type="region of interest" description="Disordered" evidence="9">
    <location>
        <begin position="540"/>
        <end position="593"/>
    </location>
</feature>
<evidence type="ECO:0000259" key="10">
    <source>
        <dbReference type="PROSITE" id="PS50013"/>
    </source>
</evidence>
<dbReference type="InterPro" id="IPR043128">
    <property type="entry name" value="Rev_trsase/Diguanyl_cyclase"/>
</dbReference>
<dbReference type="GO" id="GO:0016779">
    <property type="term" value="F:nucleotidyltransferase activity"/>
    <property type="evidence" value="ECO:0007669"/>
    <property type="project" value="UniProtKB-KW"/>
</dbReference>
<feature type="non-terminal residue" evidence="12">
    <location>
        <position position="1"/>
    </location>
</feature>
<feature type="compositionally biased region" description="Basic residues" evidence="9">
    <location>
        <begin position="549"/>
        <end position="567"/>
    </location>
</feature>
<evidence type="ECO:0000313" key="12">
    <source>
        <dbReference type="EMBL" id="KAL0152326.1"/>
    </source>
</evidence>
<dbReference type="FunFam" id="3.30.70.270:FF:000020">
    <property type="entry name" value="Transposon Tf2-6 polyprotein-like Protein"/>
    <property type="match status" value="1"/>
</dbReference>
<dbReference type="CDD" id="cd01647">
    <property type="entry name" value="RT_LTR"/>
    <property type="match status" value="1"/>
</dbReference>
<proteinExistence type="inferred from homology"/>
<dbReference type="Gene3D" id="3.10.10.10">
    <property type="entry name" value="HIV Type 1 Reverse Transcriptase, subunit A, domain 1"/>
    <property type="match status" value="1"/>
</dbReference>
<dbReference type="GO" id="GO:0005634">
    <property type="term" value="C:nucleus"/>
    <property type="evidence" value="ECO:0007669"/>
    <property type="project" value="UniProtKB-SubCell"/>
</dbReference>
<dbReference type="Pfam" id="PF17919">
    <property type="entry name" value="RT_RNaseH_2"/>
    <property type="match status" value="1"/>
</dbReference>
<dbReference type="Gene3D" id="2.40.70.10">
    <property type="entry name" value="Acid Proteases"/>
    <property type="match status" value="1"/>
</dbReference>
<dbReference type="InterPro" id="IPR021109">
    <property type="entry name" value="Peptidase_aspartic_dom_sf"/>
</dbReference>
<dbReference type="InterPro" id="IPR016197">
    <property type="entry name" value="Chromo-like_dom_sf"/>
</dbReference>
<dbReference type="Pfam" id="PF00078">
    <property type="entry name" value="RVT_1"/>
    <property type="match status" value="1"/>
</dbReference>
<dbReference type="AlphaFoldDB" id="A0ABD0MUU5"/>
<name>A0ABD0MUU5_CIRMR</name>
<dbReference type="GO" id="GO:0004523">
    <property type="term" value="F:RNA-DNA hybrid ribonuclease activity"/>
    <property type="evidence" value="ECO:0007669"/>
    <property type="project" value="UniProtKB-EC"/>
</dbReference>
<dbReference type="SUPFAM" id="SSF54160">
    <property type="entry name" value="Chromo domain-like"/>
    <property type="match status" value="1"/>
</dbReference>
<dbReference type="InterPro" id="IPR050951">
    <property type="entry name" value="Retrovirus_Pol_polyprotein"/>
</dbReference>
<feature type="domain" description="Chromo" evidence="10">
    <location>
        <begin position="484"/>
        <end position="551"/>
    </location>
</feature>
<keyword evidence="6" id="KW-0540">Nuclease</keyword>
<dbReference type="InterPro" id="IPR000953">
    <property type="entry name" value="Chromo/chromo_shadow_dom"/>
</dbReference>
<dbReference type="Gene3D" id="3.30.70.270">
    <property type="match status" value="2"/>
</dbReference>
<evidence type="ECO:0000256" key="9">
    <source>
        <dbReference type="SAM" id="MobiDB-lite"/>
    </source>
</evidence>
<dbReference type="EMBL" id="JAMKFB020000189">
    <property type="protein sequence ID" value="KAL0152326.1"/>
    <property type="molecule type" value="Genomic_DNA"/>
</dbReference>
<dbReference type="SUPFAM" id="SSF56672">
    <property type="entry name" value="DNA/RNA polymerases"/>
    <property type="match status" value="1"/>
</dbReference>
<keyword evidence="7" id="KW-0378">Hydrolase</keyword>